<dbReference type="InterPro" id="IPR002018">
    <property type="entry name" value="CarbesteraseB"/>
</dbReference>
<feature type="domain" description="Carboxylesterase type B" evidence="1">
    <location>
        <begin position="3"/>
        <end position="55"/>
    </location>
</feature>
<dbReference type="Gene3D" id="3.40.50.1820">
    <property type="entry name" value="alpha/beta hydrolase"/>
    <property type="match status" value="2"/>
</dbReference>
<dbReference type="Proteomes" id="UP001586593">
    <property type="component" value="Unassembled WGS sequence"/>
</dbReference>
<name>A0ABR3X1A5_9PEZI</name>
<reference evidence="2 3" key="1">
    <citation type="journal article" date="2024" name="Commun. Biol.">
        <title>Comparative genomic analysis of thermophilic fungi reveals convergent evolutionary adaptations and gene losses.</title>
        <authorList>
            <person name="Steindorff A.S."/>
            <person name="Aguilar-Pontes M.V."/>
            <person name="Robinson A.J."/>
            <person name="Andreopoulos B."/>
            <person name="LaButti K."/>
            <person name="Kuo A."/>
            <person name="Mondo S."/>
            <person name="Riley R."/>
            <person name="Otillar R."/>
            <person name="Haridas S."/>
            <person name="Lipzen A."/>
            <person name="Grimwood J."/>
            <person name="Schmutz J."/>
            <person name="Clum A."/>
            <person name="Reid I.D."/>
            <person name="Moisan M.C."/>
            <person name="Butler G."/>
            <person name="Nguyen T.T.M."/>
            <person name="Dewar K."/>
            <person name="Conant G."/>
            <person name="Drula E."/>
            <person name="Henrissat B."/>
            <person name="Hansel C."/>
            <person name="Singer S."/>
            <person name="Hutchinson M.I."/>
            <person name="de Vries R.P."/>
            <person name="Natvig D.O."/>
            <person name="Powell A.J."/>
            <person name="Tsang A."/>
            <person name="Grigoriev I.V."/>
        </authorList>
    </citation>
    <scope>NUCLEOTIDE SEQUENCE [LARGE SCALE GENOMIC DNA]</scope>
    <source>
        <strain evidence="2 3">ATCC 24622</strain>
    </source>
</reference>
<dbReference type="Pfam" id="PF00135">
    <property type="entry name" value="COesterase"/>
    <property type="match status" value="1"/>
</dbReference>
<organism evidence="2 3">
    <name type="scientific">Phialemonium thermophilum</name>
    <dbReference type="NCBI Taxonomy" id="223376"/>
    <lineage>
        <taxon>Eukaryota</taxon>
        <taxon>Fungi</taxon>
        <taxon>Dikarya</taxon>
        <taxon>Ascomycota</taxon>
        <taxon>Pezizomycotina</taxon>
        <taxon>Sordariomycetes</taxon>
        <taxon>Sordariomycetidae</taxon>
        <taxon>Cephalothecales</taxon>
        <taxon>Cephalothecaceae</taxon>
        <taxon>Phialemonium</taxon>
    </lineage>
</organism>
<evidence type="ECO:0000259" key="1">
    <source>
        <dbReference type="Pfam" id="PF00135"/>
    </source>
</evidence>
<accession>A0ABR3X1A5</accession>
<gene>
    <name evidence="2" type="ORF">VTK73DRAFT_3061</name>
</gene>
<evidence type="ECO:0000313" key="2">
    <source>
        <dbReference type="EMBL" id="KAL1869687.1"/>
    </source>
</evidence>
<dbReference type="PANTHER" id="PTHR11559">
    <property type="entry name" value="CARBOXYLESTERASE"/>
    <property type="match status" value="1"/>
</dbReference>
<dbReference type="InterPro" id="IPR029058">
    <property type="entry name" value="AB_hydrolase_fold"/>
</dbReference>
<evidence type="ECO:0000313" key="3">
    <source>
        <dbReference type="Proteomes" id="UP001586593"/>
    </source>
</evidence>
<dbReference type="EMBL" id="JAZHXJ010000192">
    <property type="protein sequence ID" value="KAL1869687.1"/>
    <property type="molecule type" value="Genomic_DNA"/>
</dbReference>
<sequence length="453" mass="51375">MPLIVVTFNYRLGIFGFFHSKELADEASRQNEVPLQFRSTGNLGLVDAHYAFDWVCIFLKPSAPSTDADAARVLRSRKILQDLEVIQKISQQSGSQQVLVSSRFSISNEFEGLVGSRYELTRHVSGTINYLVLTPQLQIHIPRIILSSSTCASIQLLRPSQAQSWFDAVCEKLHIDPRSDRSVAQLRDVATEKLIEESSFALSSFRPIWDDITITADAREVFSNPYVWDPSLKEVILGVCQNEPWIRQAALLDQKSELPRLIKGRIPPSPPELRNRAYELYAEDCLFPWFKVPPGVPRFHQSALAFEGHMRYYSPAQLFSDSFIRSEKGGRAIFRYVLSWVSAHFPPTWPVTHTADILLTFLHKSLAAAEVPVALSFVDQLIAFSTGNRGKMLWKGYTSSQRCLNELDENGTWQVLEDRNGAFDLMDEYSEFCSQVMNASVKAGREGWSEMIR</sequence>
<protein>
    <recommendedName>
        <fullName evidence="1">Carboxylesterase type B domain-containing protein</fullName>
    </recommendedName>
</protein>
<dbReference type="InterPro" id="IPR050309">
    <property type="entry name" value="Type-B_Carboxylest/Lipase"/>
</dbReference>
<proteinExistence type="predicted"/>
<keyword evidence="3" id="KW-1185">Reference proteome</keyword>
<comment type="caution">
    <text evidence="2">The sequence shown here is derived from an EMBL/GenBank/DDBJ whole genome shotgun (WGS) entry which is preliminary data.</text>
</comment>
<dbReference type="SUPFAM" id="SSF53474">
    <property type="entry name" value="alpha/beta-Hydrolases"/>
    <property type="match status" value="2"/>
</dbReference>